<evidence type="ECO:0000313" key="19">
    <source>
        <dbReference type="EMBL" id="CAH2274170.1"/>
    </source>
</evidence>
<evidence type="ECO:0000259" key="16">
    <source>
        <dbReference type="PROSITE" id="PS50001"/>
    </source>
</evidence>
<evidence type="ECO:0000259" key="17">
    <source>
        <dbReference type="PROSITE" id="PS50011"/>
    </source>
</evidence>
<reference evidence="19" key="1">
    <citation type="submission" date="2022-03" db="EMBL/GenBank/DDBJ databases">
        <authorList>
            <person name="Alioto T."/>
            <person name="Alioto T."/>
            <person name="Gomez Garrido J."/>
        </authorList>
    </citation>
    <scope>NUCLEOTIDE SEQUENCE</scope>
</reference>
<keyword evidence="1" id="KW-0597">Phosphoprotein</keyword>
<dbReference type="Gene3D" id="1.20.1270.60">
    <property type="entry name" value="Arfaptin homology (AH) domain/BAR domain"/>
    <property type="match status" value="1"/>
</dbReference>
<dbReference type="InterPro" id="IPR017441">
    <property type="entry name" value="Protein_kinase_ATP_BS"/>
</dbReference>
<keyword evidence="5 9" id="KW-0067">ATP-binding</keyword>
<dbReference type="InterPro" id="IPR001245">
    <property type="entry name" value="Ser-Thr/Tyr_kinase_cat_dom"/>
</dbReference>
<dbReference type="Gene3D" id="3.30.200.20">
    <property type="entry name" value="Phosphorylase Kinase, domain 1"/>
    <property type="match status" value="1"/>
</dbReference>
<dbReference type="Gene3D" id="1.10.510.10">
    <property type="entry name" value="Transferase(Phosphotransferase) domain 1"/>
    <property type="match status" value="1"/>
</dbReference>
<keyword evidence="6 13" id="KW-0175">Coiled coil</keyword>
<feature type="active site" description="Proton acceptor" evidence="10">
    <location>
        <position position="689"/>
    </location>
</feature>
<dbReference type="PANTHER" id="PTHR24418">
    <property type="entry name" value="TYROSINE-PROTEIN KINASE"/>
    <property type="match status" value="1"/>
</dbReference>
<gene>
    <name evidence="19" type="ORF">PECUL_23A036790</name>
</gene>
<dbReference type="FunFam" id="1.20.1270.60:FF:000029">
    <property type="entry name" value="Tyrosine-protein kinase"/>
    <property type="match status" value="1"/>
</dbReference>
<keyword evidence="3 9" id="KW-0547">Nucleotide-binding</keyword>
<dbReference type="InterPro" id="IPR000980">
    <property type="entry name" value="SH2"/>
</dbReference>
<keyword evidence="12" id="KW-0727">SH2 domain</keyword>
<evidence type="ECO:0000256" key="12">
    <source>
        <dbReference type="PROSITE-ProRule" id="PRU00191"/>
    </source>
</evidence>
<evidence type="ECO:0000256" key="1">
    <source>
        <dbReference type="ARBA" id="ARBA00022553"/>
    </source>
</evidence>
<evidence type="ECO:0000256" key="15">
    <source>
        <dbReference type="SAM" id="Coils"/>
    </source>
</evidence>
<dbReference type="GO" id="GO:0005856">
    <property type="term" value="C:cytoskeleton"/>
    <property type="evidence" value="ECO:0007669"/>
    <property type="project" value="UniProtKB-SubCell"/>
</dbReference>
<dbReference type="Gene3D" id="3.30.505.10">
    <property type="entry name" value="SH2 domain"/>
    <property type="match status" value="1"/>
</dbReference>
<dbReference type="PROSITE" id="PS50011">
    <property type="entry name" value="PROTEIN_KINASE_DOM"/>
    <property type="match status" value="1"/>
</dbReference>
<dbReference type="PRINTS" id="PR00401">
    <property type="entry name" value="SH2DOMAIN"/>
</dbReference>
<evidence type="ECO:0000256" key="2">
    <source>
        <dbReference type="ARBA" id="ARBA00022679"/>
    </source>
</evidence>
<dbReference type="FunFam" id="3.30.200.20:FF:000089">
    <property type="entry name" value="Tyrosine-protein kinase"/>
    <property type="match status" value="1"/>
</dbReference>
<dbReference type="PIRSF" id="PIRSF000632">
    <property type="entry name" value="TyrPK_fps"/>
    <property type="match status" value="1"/>
</dbReference>
<proteinExistence type="inferred from homology"/>
<dbReference type="FunFam" id="3.30.505.10:FF:000020">
    <property type="entry name" value="Tyrosine-protein kinase"/>
    <property type="match status" value="1"/>
</dbReference>
<dbReference type="SMART" id="SM00219">
    <property type="entry name" value="TyrKc"/>
    <property type="match status" value="1"/>
</dbReference>
<evidence type="ECO:0000313" key="20">
    <source>
        <dbReference type="Proteomes" id="UP001295444"/>
    </source>
</evidence>
<evidence type="ECO:0000259" key="18">
    <source>
        <dbReference type="PROSITE" id="PS51741"/>
    </source>
</evidence>
<dbReference type="PROSITE" id="PS00109">
    <property type="entry name" value="PROTEIN_KINASE_TYR"/>
    <property type="match status" value="1"/>
</dbReference>
<keyword evidence="20" id="KW-1185">Reference proteome</keyword>
<dbReference type="SUPFAM" id="SSF103657">
    <property type="entry name" value="BAR/IMD domain-like"/>
    <property type="match status" value="1"/>
</dbReference>
<dbReference type="GO" id="GO:0005524">
    <property type="term" value="F:ATP binding"/>
    <property type="evidence" value="ECO:0007669"/>
    <property type="project" value="UniProtKB-UniRule"/>
</dbReference>
<dbReference type="Proteomes" id="UP001295444">
    <property type="component" value="Chromosome 03"/>
</dbReference>
<dbReference type="CDD" id="cd07685">
    <property type="entry name" value="F-BAR_Fes"/>
    <property type="match status" value="1"/>
</dbReference>
<accession>A0AAD1RNV4</accession>
<evidence type="ECO:0000256" key="3">
    <source>
        <dbReference type="ARBA" id="ARBA00022741"/>
    </source>
</evidence>
<feature type="domain" description="SH2" evidence="16">
    <location>
        <begin position="466"/>
        <end position="555"/>
    </location>
</feature>
<feature type="binding site" evidence="11">
    <location>
        <begin position="573"/>
        <end position="581"/>
    </location>
    <ligand>
        <name>ATP</name>
        <dbReference type="ChEBI" id="CHEBI:30616"/>
    </ligand>
</feature>
<evidence type="ECO:0000256" key="11">
    <source>
        <dbReference type="PIRSR" id="PIRSR000632-2"/>
    </source>
</evidence>
<dbReference type="EC" id="2.7.10.2" evidence="9"/>
<dbReference type="PROSITE" id="PS50001">
    <property type="entry name" value="SH2"/>
    <property type="match status" value="1"/>
</dbReference>
<evidence type="ECO:0000256" key="13">
    <source>
        <dbReference type="PROSITE-ProRule" id="PRU01077"/>
    </source>
</evidence>
<dbReference type="InterPro" id="IPR016250">
    <property type="entry name" value="Tyr-prot_kinase_Fes/Fps"/>
</dbReference>
<keyword evidence="4 9" id="KW-0418">Kinase</keyword>
<dbReference type="InterPro" id="IPR036860">
    <property type="entry name" value="SH2_dom_sf"/>
</dbReference>
<dbReference type="SMART" id="SM00252">
    <property type="entry name" value="SH2"/>
    <property type="match status" value="1"/>
</dbReference>
<dbReference type="InterPro" id="IPR031160">
    <property type="entry name" value="F_BAR_dom"/>
</dbReference>
<dbReference type="InterPro" id="IPR001060">
    <property type="entry name" value="FCH_dom"/>
</dbReference>
<keyword evidence="2 9" id="KW-0808">Transferase</keyword>
<name>A0AAD1RNV4_PELCU</name>
<keyword evidence="9" id="KW-0206">Cytoskeleton</keyword>
<comment type="catalytic activity">
    <reaction evidence="8 9">
        <text>L-tyrosyl-[protein] + ATP = O-phospho-L-tyrosyl-[protein] + ADP + H(+)</text>
        <dbReference type="Rhea" id="RHEA:10596"/>
        <dbReference type="Rhea" id="RHEA-COMP:10136"/>
        <dbReference type="Rhea" id="RHEA-COMP:20101"/>
        <dbReference type="ChEBI" id="CHEBI:15378"/>
        <dbReference type="ChEBI" id="CHEBI:30616"/>
        <dbReference type="ChEBI" id="CHEBI:46858"/>
        <dbReference type="ChEBI" id="CHEBI:61978"/>
        <dbReference type="ChEBI" id="CHEBI:456216"/>
        <dbReference type="EC" id="2.7.10.2"/>
    </reaction>
</comment>
<dbReference type="PROSITE" id="PS00107">
    <property type="entry name" value="PROTEIN_KINASE_ATP"/>
    <property type="match status" value="1"/>
</dbReference>
<dbReference type="InterPro" id="IPR000719">
    <property type="entry name" value="Prot_kinase_dom"/>
</dbReference>
<dbReference type="InterPro" id="IPR020635">
    <property type="entry name" value="Tyr_kinase_cat_dom"/>
</dbReference>
<dbReference type="PROSITE" id="PS51741">
    <property type="entry name" value="F_BAR"/>
    <property type="match status" value="1"/>
</dbReference>
<dbReference type="InterPro" id="IPR050198">
    <property type="entry name" value="Non-receptor_tyrosine_kinases"/>
</dbReference>
<dbReference type="Pfam" id="PF07714">
    <property type="entry name" value="PK_Tyr_Ser-Thr"/>
    <property type="match status" value="1"/>
</dbReference>
<dbReference type="SUPFAM" id="SSF56112">
    <property type="entry name" value="Protein kinase-like (PK-like)"/>
    <property type="match status" value="1"/>
</dbReference>
<dbReference type="Pfam" id="PF00611">
    <property type="entry name" value="FCH"/>
    <property type="match status" value="1"/>
</dbReference>
<feature type="coiled-coil region" evidence="15">
    <location>
        <begin position="132"/>
        <end position="163"/>
    </location>
</feature>
<protein>
    <recommendedName>
        <fullName evidence="9">Tyrosine-protein kinase</fullName>
        <ecNumber evidence="9">2.7.10.2</ecNumber>
    </recommendedName>
</protein>
<dbReference type="FunFam" id="1.10.510.10:FF:000212">
    <property type="entry name" value="Tyrosine-protein kinase"/>
    <property type="match status" value="1"/>
</dbReference>
<feature type="binding site" evidence="11 14">
    <location>
        <position position="596"/>
    </location>
    <ligand>
        <name>ATP</name>
        <dbReference type="ChEBI" id="CHEBI:30616"/>
    </ligand>
</feature>
<dbReference type="Pfam" id="PF00017">
    <property type="entry name" value="SH2"/>
    <property type="match status" value="1"/>
</dbReference>
<dbReference type="SMART" id="SM00055">
    <property type="entry name" value="FCH"/>
    <property type="match status" value="1"/>
</dbReference>
<dbReference type="InterPro" id="IPR027267">
    <property type="entry name" value="AH/BAR_dom_sf"/>
</dbReference>
<dbReference type="InterPro" id="IPR011009">
    <property type="entry name" value="Kinase-like_dom_sf"/>
</dbReference>
<evidence type="ECO:0000256" key="7">
    <source>
        <dbReference type="ARBA" id="ARBA00023137"/>
    </source>
</evidence>
<sequence length="828" mass="95361">MGFGTEFNCSTGHNALLRLQDTELKLMDSMKKWLAQRSKSDKEYASLLHQMISLVEKQEQSSPPGLSDYSSQLSQSWSTMVSQTENLSQILKKHSDDLNTGPLSKLNLLIREKQQLKKLYSEQWQFLNQEYVKTTQQEVEKLRSQYRNQVKETLQAKRKYQETSRVSFLDKDRDKAKEKYVKCTWKLHALHNQYVLAVKAAKSHHEHHFKQSLPILHDSVQNLQEQMVYILKDILQEYHDITSLVQEEVACIHREIGQALSSINPIREYDNFTQMNRSVTGLPPMASFDTSLLEETDELQEEELQLNDLTLESVQHMLTSVEEDLALASETVQTRQEAVSQLHSDIVTEEKNTDTISLITLLSKRQSLREALIQYHISLCNKNKLQVQRDMLKKKMNELGSDDPPPAIKLQDDGQSISSIERESGKKQTLENIKNHISGIFRQKISLPPLLPMIPEVQKPLSQQTWYHGAIPRTEVQELLVNNGDFLVRESQGKQEYVLSVLWDAQPRHFIIQCVDNLYRLEGDAFTTIPLLIDHFMKSKQAVTKKSGVILNKAIVKDKWVLEHEDVILGERIGRGNFGEVYSGRLNADNTPVAVKTCKDTLPPDLKDKFLQEARILKQYSHPNIVKLIGVCTQKQPIYIVMELVQGGDFLTFLRNDCPKLKVKDLIRMVENAAAGMEYLESKHCIHRDLAARNCLVTEKNVLKISDFGMSREEEDGVYASTGGMKQIPVKWTAPEALNYGRYTSESDVWSFGILLWEAFTLGAVPYATMTNQQTREAIEQGIRLQSPEMCPEEIYKLMMQCWEYDPRKRPSFSVVHQELFSIRKRYR</sequence>
<keyword evidence="9" id="KW-0963">Cytoplasm</keyword>
<feature type="domain" description="F-BAR" evidence="18">
    <location>
        <begin position="1"/>
        <end position="268"/>
    </location>
</feature>
<evidence type="ECO:0000256" key="5">
    <source>
        <dbReference type="ARBA" id="ARBA00022840"/>
    </source>
</evidence>
<dbReference type="GO" id="GO:0004715">
    <property type="term" value="F:non-membrane spanning protein tyrosine kinase activity"/>
    <property type="evidence" value="ECO:0007669"/>
    <property type="project" value="UniProtKB-EC"/>
</dbReference>
<evidence type="ECO:0000256" key="9">
    <source>
        <dbReference type="PIRNR" id="PIRNR000632"/>
    </source>
</evidence>
<dbReference type="EMBL" id="OW240914">
    <property type="protein sequence ID" value="CAH2274170.1"/>
    <property type="molecule type" value="Genomic_DNA"/>
</dbReference>
<evidence type="ECO:0000256" key="4">
    <source>
        <dbReference type="ARBA" id="ARBA00022777"/>
    </source>
</evidence>
<dbReference type="InterPro" id="IPR008266">
    <property type="entry name" value="Tyr_kinase_AS"/>
</dbReference>
<keyword evidence="7 9" id="KW-0829">Tyrosine-protein kinase</keyword>
<dbReference type="Gene3D" id="1.10.287.160">
    <property type="entry name" value="HR1 repeat"/>
    <property type="match status" value="1"/>
</dbReference>
<evidence type="ECO:0000256" key="14">
    <source>
        <dbReference type="PROSITE-ProRule" id="PRU10141"/>
    </source>
</evidence>
<organism evidence="19 20">
    <name type="scientific">Pelobates cultripes</name>
    <name type="common">Western spadefoot toad</name>
    <dbReference type="NCBI Taxonomy" id="61616"/>
    <lineage>
        <taxon>Eukaryota</taxon>
        <taxon>Metazoa</taxon>
        <taxon>Chordata</taxon>
        <taxon>Craniata</taxon>
        <taxon>Vertebrata</taxon>
        <taxon>Euteleostomi</taxon>
        <taxon>Amphibia</taxon>
        <taxon>Batrachia</taxon>
        <taxon>Anura</taxon>
        <taxon>Pelobatoidea</taxon>
        <taxon>Pelobatidae</taxon>
        <taxon>Pelobates</taxon>
    </lineage>
</organism>
<feature type="domain" description="Protein kinase" evidence="17">
    <location>
        <begin position="567"/>
        <end position="820"/>
    </location>
</feature>
<dbReference type="SUPFAM" id="SSF55550">
    <property type="entry name" value="SH2 domain"/>
    <property type="match status" value="1"/>
</dbReference>
<evidence type="ECO:0000256" key="8">
    <source>
        <dbReference type="ARBA" id="ARBA00051245"/>
    </source>
</evidence>
<comment type="similarity">
    <text evidence="9">Belongs to the protein kinase superfamily. Tyr protein kinase family. Fes/fps subfamily.</text>
</comment>
<dbReference type="InterPro" id="IPR035849">
    <property type="entry name" value="Fes/Fps/Fer_SH2"/>
</dbReference>
<evidence type="ECO:0000256" key="10">
    <source>
        <dbReference type="PIRSR" id="PIRSR000632-1"/>
    </source>
</evidence>
<comment type="subcellular location">
    <subcellularLocation>
        <location evidence="9">Cytoplasm</location>
        <location evidence="9">Cytoskeleton</location>
    </subcellularLocation>
</comment>
<dbReference type="PRINTS" id="PR00109">
    <property type="entry name" value="TYRKINASE"/>
</dbReference>
<evidence type="ECO:0000256" key="6">
    <source>
        <dbReference type="ARBA" id="ARBA00023054"/>
    </source>
</evidence>
<dbReference type="CDD" id="cd10361">
    <property type="entry name" value="SH2_Fps_family"/>
    <property type="match status" value="1"/>
</dbReference>
<dbReference type="AlphaFoldDB" id="A0AAD1RNV4"/>